<accession>A0A382GV72</accession>
<organism evidence="1">
    <name type="scientific">marine metagenome</name>
    <dbReference type="NCBI Taxonomy" id="408172"/>
    <lineage>
        <taxon>unclassified sequences</taxon>
        <taxon>metagenomes</taxon>
        <taxon>ecological metagenomes</taxon>
    </lineage>
</organism>
<name>A0A382GV72_9ZZZZ</name>
<reference evidence="1" key="1">
    <citation type="submission" date="2018-05" db="EMBL/GenBank/DDBJ databases">
        <authorList>
            <person name="Lanie J.A."/>
            <person name="Ng W.-L."/>
            <person name="Kazmierczak K.M."/>
            <person name="Andrzejewski T.M."/>
            <person name="Davidsen T.M."/>
            <person name="Wayne K.J."/>
            <person name="Tettelin H."/>
            <person name="Glass J.I."/>
            <person name="Rusch D."/>
            <person name="Podicherti R."/>
            <person name="Tsui H.-C.T."/>
            <person name="Winkler M.E."/>
        </authorList>
    </citation>
    <scope>NUCLEOTIDE SEQUENCE</scope>
</reference>
<dbReference type="EMBL" id="UINC01057618">
    <property type="protein sequence ID" value="SVB78970.1"/>
    <property type="molecule type" value="Genomic_DNA"/>
</dbReference>
<dbReference type="AlphaFoldDB" id="A0A382GV72"/>
<sequence>VTRNLSVYHYILYFLRPSHAKGLNPIPWPSRSNKQIASNLIIVQHHNVFIS</sequence>
<feature type="non-terminal residue" evidence="1">
    <location>
        <position position="1"/>
    </location>
</feature>
<gene>
    <name evidence="1" type="ORF">METZ01_LOCUS231824</name>
</gene>
<feature type="non-terminal residue" evidence="1">
    <location>
        <position position="51"/>
    </location>
</feature>
<proteinExistence type="predicted"/>
<protein>
    <submittedName>
        <fullName evidence="1">Uncharacterized protein</fullName>
    </submittedName>
</protein>
<evidence type="ECO:0000313" key="1">
    <source>
        <dbReference type="EMBL" id="SVB78970.1"/>
    </source>
</evidence>